<evidence type="ECO:0000256" key="3">
    <source>
        <dbReference type="ARBA" id="ARBA00023125"/>
    </source>
</evidence>
<keyword evidence="1" id="KW-0678">Repressor</keyword>
<evidence type="ECO:0000256" key="4">
    <source>
        <dbReference type="ARBA" id="ARBA00023163"/>
    </source>
</evidence>
<accession>A0ABW3SYC0</accession>
<evidence type="ECO:0000256" key="5">
    <source>
        <dbReference type="SAM" id="Coils"/>
    </source>
</evidence>
<dbReference type="Pfam" id="PF13411">
    <property type="entry name" value="MerR_1"/>
    <property type="match status" value="1"/>
</dbReference>
<dbReference type="RefSeq" id="WP_377352448.1">
    <property type="nucleotide sequence ID" value="NZ_JBHTLQ010000005.1"/>
</dbReference>
<dbReference type="InterPro" id="IPR000551">
    <property type="entry name" value="MerR-type_HTH_dom"/>
</dbReference>
<dbReference type="PROSITE" id="PS50937">
    <property type="entry name" value="HTH_MERR_2"/>
    <property type="match status" value="1"/>
</dbReference>
<feature type="domain" description="HTH merR-type" evidence="6">
    <location>
        <begin position="8"/>
        <end position="76"/>
    </location>
</feature>
<dbReference type="PRINTS" id="PR00040">
    <property type="entry name" value="HTHMERR"/>
</dbReference>
<keyword evidence="3" id="KW-0238">DNA-binding</keyword>
<keyword evidence="4" id="KW-0804">Transcription</keyword>
<feature type="coiled-coil region" evidence="5">
    <location>
        <begin position="87"/>
        <end position="114"/>
    </location>
</feature>
<evidence type="ECO:0000313" key="8">
    <source>
        <dbReference type="Proteomes" id="UP001597216"/>
    </source>
</evidence>
<dbReference type="SMART" id="SM00422">
    <property type="entry name" value="HTH_MERR"/>
    <property type="match status" value="1"/>
</dbReference>
<evidence type="ECO:0000256" key="1">
    <source>
        <dbReference type="ARBA" id="ARBA00022491"/>
    </source>
</evidence>
<dbReference type="Proteomes" id="UP001597216">
    <property type="component" value="Unassembled WGS sequence"/>
</dbReference>
<keyword evidence="8" id="KW-1185">Reference proteome</keyword>
<dbReference type="Gene3D" id="1.10.1660.10">
    <property type="match status" value="1"/>
</dbReference>
<evidence type="ECO:0000313" key="7">
    <source>
        <dbReference type="EMBL" id="MFD1189576.1"/>
    </source>
</evidence>
<dbReference type="InterPro" id="IPR009061">
    <property type="entry name" value="DNA-bd_dom_put_sf"/>
</dbReference>
<protein>
    <submittedName>
        <fullName evidence="7">MerR family transcriptional regulator</fullName>
    </submittedName>
</protein>
<sequence length="120" mass="13737">MATATRSMATITQLSELYGLTPRAIRFYEERGLVESGRDMFNRRLYDMDARERLRAIAELRRAGLGLEEIETILSLEDGEARHAQILDALDRRRAQLEGDLNVLRVAIDRYQGQTQRVAA</sequence>
<dbReference type="InterPro" id="IPR047057">
    <property type="entry name" value="MerR_fam"/>
</dbReference>
<organism evidence="7 8">
    <name type="scientific">Phenylobacterium conjunctum</name>
    <dbReference type="NCBI Taxonomy" id="1298959"/>
    <lineage>
        <taxon>Bacteria</taxon>
        <taxon>Pseudomonadati</taxon>
        <taxon>Pseudomonadota</taxon>
        <taxon>Alphaproteobacteria</taxon>
        <taxon>Caulobacterales</taxon>
        <taxon>Caulobacteraceae</taxon>
        <taxon>Phenylobacterium</taxon>
    </lineage>
</organism>
<dbReference type="PANTHER" id="PTHR30204">
    <property type="entry name" value="REDOX-CYCLING DRUG-SENSING TRANSCRIPTIONAL ACTIVATOR SOXR"/>
    <property type="match status" value="1"/>
</dbReference>
<proteinExistence type="predicted"/>
<gene>
    <name evidence="7" type="ORF">ACFQ27_03210</name>
</gene>
<comment type="caution">
    <text evidence="7">The sequence shown here is derived from an EMBL/GenBank/DDBJ whole genome shotgun (WGS) entry which is preliminary data.</text>
</comment>
<reference evidence="8" key="1">
    <citation type="journal article" date="2019" name="Int. J. Syst. Evol. Microbiol.">
        <title>The Global Catalogue of Microorganisms (GCM) 10K type strain sequencing project: providing services to taxonomists for standard genome sequencing and annotation.</title>
        <authorList>
            <consortium name="The Broad Institute Genomics Platform"/>
            <consortium name="The Broad Institute Genome Sequencing Center for Infectious Disease"/>
            <person name="Wu L."/>
            <person name="Ma J."/>
        </authorList>
    </citation>
    <scope>NUCLEOTIDE SEQUENCE [LARGE SCALE GENOMIC DNA]</scope>
    <source>
        <strain evidence="8">CCUG 55074</strain>
    </source>
</reference>
<evidence type="ECO:0000259" key="6">
    <source>
        <dbReference type="PROSITE" id="PS50937"/>
    </source>
</evidence>
<dbReference type="SUPFAM" id="SSF46955">
    <property type="entry name" value="Putative DNA-binding domain"/>
    <property type="match status" value="1"/>
</dbReference>
<name>A0ABW3SYC0_9CAUL</name>
<dbReference type="CDD" id="cd00592">
    <property type="entry name" value="HTH_MerR-like"/>
    <property type="match status" value="1"/>
</dbReference>
<dbReference type="EMBL" id="JBHTLQ010000005">
    <property type="protein sequence ID" value="MFD1189576.1"/>
    <property type="molecule type" value="Genomic_DNA"/>
</dbReference>
<keyword evidence="5" id="KW-0175">Coiled coil</keyword>
<keyword evidence="2" id="KW-0805">Transcription regulation</keyword>
<evidence type="ECO:0000256" key="2">
    <source>
        <dbReference type="ARBA" id="ARBA00023015"/>
    </source>
</evidence>
<dbReference type="PANTHER" id="PTHR30204:SF69">
    <property type="entry name" value="MERR-FAMILY TRANSCRIPTIONAL REGULATOR"/>
    <property type="match status" value="1"/>
</dbReference>